<dbReference type="InterPro" id="IPR044746">
    <property type="entry name" value="ABCC_6TM_D1"/>
</dbReference>
<dbReference type="GO" id="GO:0005886">
    <property type="term" value="C:plasma membrane"/>
    <property type="evidence" value="ECO:0007669"/>
    <property type="project" value="UniProtKB-SubCell"/>
</dbReference>
<comment type="similarity">
    <text evidence="2">Belongs to the ABC transporter superfamily. ABCC family. Conjugate transporter (TC 3.A.1.208) subfamily.</text>
</comment>
<dbReference type="PANTHER" id="PTHR24223:SF269">
    <property type="entry name" value="ABC MULTIDRUG TRANSPORTER (EUROFUNG)-RELATED"/>
    <property type="match status" value="1"/>
</dbReference>
<dbReference type="SMART" id="SM00382">
    <property type="entry name" value="AAA"/>
    <property type="match status" value="2"/>
</dbReference>
<dbReference type="InterPro" id="IPR003593">
    <property type="entry name" value="AAA+_ATPase"/>
</dbReference>
<dbReference type="InterPro" id="IPR050173">
    <property type="entry name" value="ABC_transporter_C-like"/>
</dbReference>
<feature type="transmembrane region" description="Helical" evidence="11">
    <location>
        <begin position="161"/>
        <end position="179"/>
    </location>
</feature>
<evidence type="ECO:0008006" key="16">
    <source>
        <dbReference type="Google" id="ProtNLM"/>
    </source>
</evidence>
<keyword evidence="4" id="KW-1003">Cell membrane</keyword>
<dbReference type="VEuPathDB" id="FungiDB:ASPTUDRAFT_55138"/>
<dbReference type="GO" id="GO:0140359">
    <property type="term" value="F:ABC-type transporter activity"/>
    <property type="evidence" value="ECO:0007669"/>
    <property type="project" value="InterPro"/>
</dbReference>
<feature type="transmembrane region" description="Helical" evidence="11">
    <location>
        <begin position="1105"/>
        <end position="1125"/>
    </location>
</feature>
<dbReference type="InterPro" id="IPR036640">
    <property type="entry name" value="ABC1_TM_sf"/>
</dbReference>
<evidence type="ECO:0000256" key="3">
    <source>
        <dbReference type="ARBA" id="ARBA00022448"/>
    </source>
</evidence>
<keyword evidence="6" id="KW-0547">Nucleotide-binding</keyword>
<dbReference type="SUPFAM" id="SSF90123">
    <property type="entry name" value="ABC transporter transmembrane region"/>
    <property type="match status" value="2"/>
</dbReference>
<feature type="domain" description="ABC transmembrane type-1" evidence="13">
    <location>
        <begin position="871"/>
        <end position="1133"/>
    </location>
</feature>
<feature type="transmembrane region" description="Helical" evidence="11">
    <location>
        <begin position="1078"/>
        <end position="1099"/>
    </location>
</feature>
<keyword evidence="5 11" id="KW-0812">Transmembrane</keyword>
<comment type="subcellular location">
    <subcellularLocation>
        <location evidence="1">Cell membrane</location>
        <topology evidence="1">Multi-pass membrane protein</topology>
    </subcellularLocation>
</comment>
<gene>
    <name evidence="14" type="ORF">ASPTUDRAFT_55138</name>
</gene>
<accession>A0A1L9N850</accession>
<keyword evidence="3" id="KW-0813">Transport</keyword>
<dbReference type="EMBL" id="KV878198">
    <property type="protein sequence ID" value="OJI85517.1"/>
    <property type="molecule type" value="Genomic_DNA"/>
</dbReference>
<feature type="transmembrane region" description="Helical" evidence="11">
    <location>
        <begin position="964"/>
        <end position="985"/>
    </location>
</feature>
<keyword evidence="7" id="KW-0067">ATP-binding</keyword>
<dbReference type="InterPro" id="IPR011527">
    <property type="entry name" value="ABC1_TM_dom"/>
</dbReference>
<dbReference type="Proteomes" id="UP000184304">
    <property type="component" value="Unassembled WGS sequence"/>
</dbReference>
<organism evidence="14 15">
    <name type="scientific">Aspergillus tubingensis (strain CBS 134.48)</name>
    <dbReference type="NCBI Taxonomy" id="767770"/>
    <lineage>
        <taxon>Eukaryota</taxon>
        <taxon>Fungi</taxon>
        <taxon>Dikarya</taxon>
        <taxon>Ascomycota</taxon>
        <taxon>Pezizomycotina</taxon>
        <taxon>Eurotiomycetes</taxon>
        <taxon>Eurotiomycetidae</taxon>
        <taxon>Eurotiales</taxon>
        <taxon>Aspergillaceae</taxon>
        <taxon>Aspergillus</taxon>
        <taxon>Aspergillus subgen. Circumdati</taxon>
    </lineage>
</organism>
<dbReference type="Gene3D" id="1.20.1560.10">
    <property type="entry name" value="ABC transporter type 1, transmembrane domain"/>
    <property type="match status" value="2"/>
</dbReference>
<evidence type="ECO:0000256" key="5">
    <source>
        <dbReference type="ARBA" id="ARBA00022692"/>
    </source>
</evidence>
<proteinExistence type="inferred from homology"/>
<dbReference type="Pfam" id="PF00005">
    <property type="entry name" value="ABC_tran"/>
    <property type="match status" value="2"/>
</dbReference>
<protein>
    <recommendedName>
        <fullName evidence="16">P-loop containing nucleoside triphosphate hydrolase protein</fullName>
    </recommendedName>
</protein>
<evidence type="ECO:0000256" key="11">
    <source>
        <dbReference type="SAM" id="Phobius"/>
    </source>
</evidence>
<name>A0A1L9N850_ASPTC</name>
<feature type="domain" description="ABC transporter" evidence="12">
    <location>
        <begin position="608"/>
        <end position="834"/>
    </location>
</feature>
<dbReference type="InterPro" id="IPR027417">
    <property type="entry name" value="P-loop_NTPase"/>
</dbReference>
<evidence type="ECO:0000256" key="2">
    <source>
        <dbReference type="ARBA" id="ARBA00009726"/>
    </source>
</evidence>
<dbReference type="PROSITE" id="PS50929">
    <property type="entry name" value="ABC_TM1F"/>
    <property type="match status" value="2"/>
</dbReference>
<dbReference type="CDD" id="cd18580">
    <property type="entry name" value="ABC_6TM_ABCC_D2"/>
    <property type="match status" value="1"/>
</dbReference>
<feature type="transmembrane region" description="Helical" evidence="11">
    <location>
        <begin position="991"/>
        <end position="1011"/>
    </location>
</feature>
<dbReference type="InterPro" id="IPR003439">
    <property type="entry name" value="ABC_transporter-like_ATP-bd"/>
</dbReference>
<dbReference type="FunFam" id="3.40.50.300:FF:002145">
    <property type="entry name" value="ABC transporter (MsbA subfamily)"/>
    <property type="match status" value="1"/>
</dbReference>
<evidence type="ECO:0000259" key="13">
    <source>
        <dbReference type="PROSITE" id="PS50929"/>
    </source>
</evidence>
<feature type="transmembrane region" description="Helical" evidence="11">
    <location>
        <begin position="530"/>
        <end position="551"/>
    </location>
</feature>
<evidence type="ECO:0000256" key="8">
    <source>
        <dbReference type="ARBA" id="ARBA00022989"/>
    </source>
</evidence>
<dbReference type="InterPro" id="IPR044726">
    <property type="entry name" value="ABCC_6TM_D2"/>
</dbReference>
<dbReference type="GO" id="GO:0005524">
    <property type="term" value="F:ATP binding"/>
    <property type="evidence" value="ECO:0007669"/>
    <property type="project" value="UniProtKB-KW"/>
</dbReference>
<feature type="domain" description="ABC transmembrane type-1" evidence="13">
    <location>
        <begin position="283"/>
        <end position="553"/>
    </location>
</feature>
<dbReference type="CDD" id="cd18579">
    <property type="entry name" value="ABC_6TM_ABCC_D1"/>
    <property type="match status" value="1"/>
</dbReference>
<dbReference type="OrthoDB" id="6500128at2759"/>
<feature type="transmembrane region" description="Helical" evidence="11">
    <location>
        <begin position="862"/>
        <end position="880"/>
    </location>
</feature>
<dbReference type="PROSITE" id="PS00211">
    <property type="entry name" value="ABC_TRANSPORTER_1"/>
    <property type="match status" value="1"/>
</dbReference>
<sequence length="1412" mass="154511">MASSCSSAADRTFGPPIHGCSYLDFTLLFEQVIFGIVLSACFLPAVAWRILQLLGQSRKITLESNQHAKVSIGVKIILSLALICSQLILLMLWAMSPQYRNKFTIASVSLSLICSLSIPILSWKEHVRSVSPSNLLCLYLLLSTLLDGVQARTLWLRFPSTIAGSCTAGLGVRFLLLIAESQEKHKYLKPQFVDYSPEKLGGMVNRVMFWWLNPLLARGARGLLNGSHLFPIDSNLSAEAVQAKFESEWLSTLKDRHGGQHKLLLTTLSCVRRTLMWTAIPRIGLIGLKIAQPLFLNCVIRYLSASTKDHAVGGALVGATVLIYLGTAATTSLYMHGLNRAITIVRSLLVTALYEKIQRLDTVTVNNSAALTLMSTDTETICNSLMRLDALFASPIEVGLAIFFLARQVSWACLASVGCALAAVSLSYVVAARSPPRQRIWNQAVQERIAITASVFNSIRSIKLLGFSSFVARRICDLRNAELERARGARMLIMWRNVVANIPQIAGPILTFTIFTIVSGSGVVTSANSFTVLALIALVTQPIQVFVHGITQMGVALGCFKRIQDYLNLPEVAAGQVSYHSDENQVPIKGLSPSVLELEALPVNGKCLSVHNAAFKYADSTTPILTNVNVEIHSSTLAIVTGATGSGKSSLLKSLIGAVPCVAGSYSKSVAIAYCAQEPWLPSVSVRECVTGPSYFDEEWYTTVLHACALDEDISAFSEGDRTFVGSGGTSLSGGQKQRLAIARAIYSLRKLLILDDVLSALDVITTKKVFDRAFGPKGLCKAHNAAVILACSDPKRVTSPDTIINLQDGTTTSGPPSEVLEDMIISIPSEGEVRPTEKRAPVTTGTEERLIESRHDLPRRLVVQVFGSKFPTLWLQYWSDHNFNYSLGVYLGVYGICAFIQLIGTILSITFLIIFLVAKSSRRLHTQLLTATMNAPYSFFTAHDSGTILNRFSQDLSQIDNQLSGALLMTIFGAGTLIAEVMLIAAGNKYIAITVPFVITVFYALQNFYLRTSRQLRLMELEAQSPLYTHFLETASGTDTIRAFGWQAAWAAQCRQLVDTAIQPYYTMFCIQRWLNLVLDLMAAGLAIIVVTVAVTLGSSVHTGAIAVSLLNILGFSSSLSYLITSWTQLETTLGAVARVKSYEETVPREDAQNSELTQQPAEDWPSRGSIRLDHIYATYDAHQSPRQCILRDITLSVHAGEKIAVCGRSGSGKSSLISLLFKLLEPIAGSVFIDEMDLRDVPCDVLRARFTVIPQDPLILPGTLRFNLDPSGEQFSDDAILSALDTVGLGMDPSTGQPYSLDLEISTSTLSRGQFQLLSLARALLRQRETKILVLDEISGNVDVATERLMFQIIKDYFAHATVIAVTHRLRCIRDFDQVVIMQNGCVVETGKPGDLLVERSLFKQLWDEQ</sequence>
<feature type="transmembrane region" description="Helical" evidence="11">
    <location>
        <begin position="135"/>
        <end position="155"/>
    </location>
</feature>
<dbReference type="InterPro" id="IPR056227">
    <property type="entry name" value="TMD0_ABC"/>
</dbReference>
<dbReference type="Pfam" id="PF24357">
    <property type="entry name" value="TMD0_ABC"/>
    <property type="match status" value="1"/>
</dbReference>
<evidence type="ECO:0000259" key="12">
    <source>
        <dbReference type="PROSITE" id="PS50893"/>
    </source>
</evidence>
<dbReference type="SUPFAM" id="SSF52540">
    <property type="entry name" value="P-loop containing nucleoside triphosphate hydrolases"/>
    <property type="match status" value="2"/>
</dbReference>
<evidence type="ECO:0000256" key="4">
    <source>
        <dbReference type="ARBA" id="ARBA00022475"/>
    </source>
</evidence>
<dbReference type="FunFam" id="1.20.1560.10:FF:000066">
    <property type="entry name" value="ABC multidrug transporter (Eurofung)"/>
    <property type="match status" value="1"/>
</dbReference>
<keyword evidence="9 11" id="KW-0472">Membrane</keyword>
<dbReference type="STRING" id="767770.A0A1L9N850"/>
<keyword evidence="10" id="KW-0325">Glycoprotein</keyword>
<reference evidence="15" key="1">
    <citation type="journal article" date="2017" name="Genome Biol.">
        <title>Comparative genomics reveals high biological diversity and specific adaptations in the industrially and medically important fungal genus Aspergillus.</title>
        <authorList>
            <person name="de Vries R.P."/>
            <person name="Riley R."/>
            <person name="Wiebenga A."/>
            <person name="Aguilar-Osorio G."/>
            <person name="Amillis S."/>
            <person name="Uchima C.A."/>
            <person name="Anderluh G."/>
            <person name="Asadollahi M."/>
            <person name="Askin M."/>
            <person name="Barry K."/>
            <person name="Battaglia E."/>
            <person name="Bayram O."/>
            <person name="Benocci T."/>
            <person name="Braus-Stromeyer S.A."/>
            <person name="Caldana C."/>
            <person name="Canovas D."/>
            <person name="Cerqueira G.C."/>
            <person name="Chen F."/>
            <person name="Chen W."/>
            <person name="Choi C."/>
            <person name="Clum A."/>
            <person name="Dos Santos R.A."/>
            <person name="Damasio A.R."/>
            <person name="Diallinas G."/>
            <person name="Emri T."/>
            <person name="Fekete E."/>
            <person name="Flipphi M."/>
            <person name="Freyberg S."/>
            <person name="Gallo A."/>
            <person name="Gournas C."/>
            <person name="Habgood R."/>
            <person name="Hainaut M."/>
            <person name="Harispe M.L."/>
            <person name="Henrissat B."/>
            <person name="Hilden K.S."/>
            <person name="Hope R."/>
            <person name="Hossain A."/>
            <person name="Karabika E."/>
            <person name="Karaffa L."/>
            <person name="Karanyi Z."/>
            <person name="Krasevec N."/>
            <person name="Kuo A."/>
            <person name="Kusch H."/>
            <person name="LaButti K."/>
            <person name="Lagendijk E.L."/>
            <person name="Lapidus A."/>
            <person name="Levasseur A."/>
            <person name="Lindquist E."/>
            <person name="Lipzen A."/>
            <person name="Logrieco A.F."/>
            <person name="MacCabe A."/>
            <person name="Maekelae M.R."/>
            <person name="Malavazi I."/>
            <person name="Melin P."/>
            <person name="Meyer V."/>
            <person name="Mielnichuk N."/>
            <person name="Miskei M."/>
            <person name="Molnar A.P."/>
            <person name="Mule G."/>
            <person name="Ngan C.Y."/>
            <person name="Orejas M."/>
            <person name="Orosz E."/>
            <person name="Ouedraogo J.P."/>
            <person name="Overkamp K.M."/>
            <person name="Park H.-S."/>
            <person name="Perrone G."/>
            <person name="Piumi F."/>
            <person name="Punt P.J."/>
            <person name="Ram A.F."/>
            <person name="Ramon A."/>
            <person name="Rauscher S."/>
            <person name="Record E."/>
            <person name="Riano-Pachon D.M."/>
            <person name="Robert V."/>
            <person name="Roehrig J."/>
            <person name="Ruller R."/>
            <person name="Salamov A."/>
            <person name="Salih N.S."/>
            <person name="Samson R.A."/>
            <person name="Sandor E."/>
            <person name="Sanguinetti M."/>
            <person name="Schuetze T."/>
            <person name="Sepcic K."/>
            <person name="Shelest E."/>
            <person name="Sherlock G."/>
            <person name="Sophianopoulou V."/>
            <person name="Squina F.M."/>
            <person name="Sun H."/>
            <person name="Susca A."/>
            <person name="Todd R.B."/>
            <person name="Tsang A."/>
            <person name="Unkles S.E."/>
            <person name="van de Wiele N."/>
            <person name="van Rossen-Uffink D."/>
            <person name="Oliveira J.V."/>
            <person name="Vesth T.C."/>
            <person name="Visser J."/>
            <person name="Yu J.-H."/>
            <person name="Zhou M."/>
            <person name="Andersen M.R."/>
            <person name="Archer D.B."/>
            <person name="Baker S.E."/>
            <person name="Benoit I."/>
            <person name="Brakhage A.A."/>
            <person name="Braus G.H."/>
            <person name="Fischer R."/>
            <person name="Frisvad J.C."/>
            <person name="Goldman G.H."/>
            <person name="Houbraken J."/>
            <person name="Oakley B."/>
            <person name="Pocsi I."/>
            <person name="Scazzocchio C."/>
            <person name="Seiboth B."/>
            <person name="vanKuyk P.A."/>
            <person name="Wortman J."/>
            <person name="Dyer P.S."/>
            <person name="Grigoriev I.V."/>
        </authorList>
    </citation>
    <scope>NUCLEOTIDE SEQUENCE [LARGE SCALE GENOMIC DNA]</scope>
    <source>
        <strain evidence="15">CBS 134.48</strain>
    </source>
</reference>
<dbReference type="GO" id="GO:0016887">
    <property type="term" value="F:ATP hydrolysis activity"/>
    <property type="evidence" value="ECO:0007669"/>
    <property type="project" value="InterPro"/>
</dbReference>
<feature type="transmembrane region" description="Helical" evidence="11">
    <location>
        <begin position="32"/>
        <end position="51"/>
    </location>
</feature>
<feature type="transmembrane region" description="Helical" evidence="11">
    <location>
        <begin position="311"/>
        <end position="335"/>
    </location>
</feature>
<evidence type="ECO:0000313" key="14">
    <source>
        <dbReference type="EMBL" id="OJI85517.1"/>
    </source>
</evidence>
<feature type="transmembrane region" description="Helical" evidence="11">
    <location>
        <begin position="105"/>
        <end position="123"/>
    </location>
</feature>
<dbReference type="Pfam" id="PF00664">
    <property type="entry name" value="ABC_membrane"/>
    <property type="match status" value="2"/>
</dbReference>
<evidence type="ECO:0000256" key="9">
    <source>
        <dbReference type="ARBA" id="ARBA00023136"/>
    </source>
</evidence>
<dbReference type="PROSITE" id="PS50893">
    <property type="entry name" value="ABC_TRANSPORTER_2"/>
    <property type="match status" value="2"/>
</dbReference>
<evidence type="ECO:0000256" key="6">
    <source>
        <dbReference type="ARBA" id="ARBA00022741"/>
    </source>
</evidence>
<dbReference type="Gene3D" id="3.40.50.300">
    <property type="entry name" value="P-loop containing nucleotide triphosphate hydrolases"/>
    <property type="match status" value="2"/>
</dbReference>
<feature type="domain" description="ABC transporter" evidence="12">
    <location>
        <begin position="1172"/>
        <end position="1411"/>
    </location>
</feature>
<dbReference type="PANTHER" id="PTHR24223">
    <property type="entry name" value="ATP-BINDING CASSETTE SUB-FAMILY C"/>
    <property type="match status" value="1"/>
</dbReference>
<evidence type="ECO:0000256" key="1">
    <source>
        <dbReference type="ARBA" id="ARBA00004651"/>
    </source>
</evidence>
<evidence type="ECO:0000256" key="10">
    <source>
        <dbReference type="ARBA" id="ARBA00023180"/>
    </source>
</evidence>
<feature type="transmembrane region" description="Helical" evidence="11">
    <location>
        <begin position="409"/>
        <end position="431"/>
    </location>
</feature>
<keyword evidence="8 11" id="KW-1133">Transmembrane helix</keyword>
<feature type="transmembrane region" description="Helical" evidence="11">
    <location>
        <begin position="72"/>
        <end position="93"/>
    </location>
</feature>
<dbReference type="OMA" id="QEPWLPN"/>
<feature type="transmembrane region" description="Helical" evidence="11">
    <location>
        <begin position="498"/>
        <end position="518"/>
    </location>
</feature>
<feature type="transmembrane region" description="Helical" evidence="11">
    <location>
        <begin position="892"/>
        <end position="919"/>
    </location>
</feature>
<evidence type="ECO:0000256" key="7">
    <source>
        <dbReference type="ARBA" id="ARBA00022840"/>
    </source>
</evidence>
<evidence type="ECO:0000313" key="15">
    <source>
        <dbReference type="Proteomes" id="UP000184304"/>
    </source>
</evidence>
<keyword evidence="15" id="KW-1185">Reference proteome</keyword>
<dbReference type="InterPro" id="IPR017871">
    <property type="entry name" value="ABC_transporter-like_CS"/>
</dbReference>